<keyword evidence="2 5" id="KW-0812">Transmembrane</keyword>
<comment type="caution">
    <text evidence="7">The sequence shown here is derived from an EMBL/GenBank/DDBJ whole genome shotgun (WGS) entry which is preliminary data.</text>
</comment>
<dbReference type="SUPFAM" id="SSF141322">
    <property type="entry name" value="NfeD domain-like"/>
    <property type="match status" value="1"/>
</dbReference>
<accession>A0AB73T090</accession>
<dbReference type="GO" id="GO:0005886">
    <property type="term" value="C:plasma membrane"/>
    <property type="evidence" value="ECO:0007669"/>
    <property type="project" value="TreeGrafter"/>
</dbReference>
<sequence length="147" mass="16014">MELESVCWLGILIVLVIIELATLGLTTIWFAGGALIAFIASLLGASIAVQVVLFLAVSVVLLFFTRPLAVKYVNKNRIKTNVDSLIGQKAIVLTDIDNLREEGQVRLDGKEWTARSENPDEIIKAGSVVAVQKISGVKVIVKKVREE</sequence>
<feature type="transmembrane region" description="Helical" evidence="5">
    <location>
        <begin position="36"/>
        <end position="64"/>
    </location>
</feature>
<dbReference type="GO" id="GO:0006508">
    <property type="term" value="P:proteolysis"/>
    <property type="evidence" value="ECO:0007669"/>
    <property type="project" value="UniProtKB-KW"/>
</dbReference>
<evidence type="ECO:0000256" key="4">
    <source>
        <dbReference type="ARBA" id="ARBA00023136"/>
    </source>
</evidence>
<dbReference type="AlphaFoldDB" id="A0AB73T090"/>
<reference evidence="7 8" key="1">
    <citation type="submission" date="2018-05" db="EMBL/GenBank/DDBJ databases">
        <authorList>
            <person name="Goeker M."/>
            <person name="Huntemann M."/>
            <person name="Clum A."/>
            <person name="Pillay M."/>
            <person name="Palaniappan K."/>
            <person name="Varghese N."/>
            <person name="Mikhailova N."/>
            <person name="Stamatis D."/>
            <person name="Reddy T."/>
            <person name="Daum C."/>
            <person name="Shapiro N."/>
            <person name="Ivanova N."/>
            <person name="Kyrpides N."/>
            <person name="Woyke T."/>
        </authorList>
    </citation>
    <scope>NUCLEOTIDE SEQUENCE [LARGE SCALE GENOMIC DNA]</scope>
    <source>
        <strain evidence="7 8">DSM 26524</strain>
    </source>
</reference>
<evidence type="ECO:0000313" key="7">
    <source>
        <dbReference type="EMBL" id="PWJ73239.1"/>
    </source>
</evidence>
<keyword evidence="7" id="KW-0645">Protease</keyword>
<evidence type="ECO:0000256" key="2">
    <source>
        <dbReference type="ARBA" id="ARBA00022692"/>
    </source>
</evidence>
<dbReference type="PANTHER" id="PTHR33507:SF3">
    <property type="entry name" value="INNER MEMBRANE PROTEIN YBBJ"/>
    <property type="match status" value="1"/>
</dbReference>
<evidence type="ECO:0000259" key="6">
    <source>
        <dbReference type="Pfam" id="PF01957"/>
    </source>
</evidence>
<dbReference type="GO" id="GO:0008233">
    <property type="term" value="F:peptidase activity"/>
    <property type="evidence" value="ECO:0007669"/>
    <property type="project" value="UniProtKB-KW"/>
</dbReference>
<organism evidence="7 8">
    <name type="scientific">Murimonas intestini</name>
    <dbReference type="NCBI Taxonomy" id="1337051"/>
    <lineage>
        <taxon>Bacteria</taxon>
        <taxon>Bacillati</taxon>
        <taxon>Bacillota</taxon>
        <taxon>Clostridia</taxon>
        <taxon>Lachnospirales</taxon>
        <taxon>Lachnospiraceae</taxon>
        <taxon>Murimonas</taxon>
    </lineage>
</organism>
<feature type="transmembrane region" description="Helical" evidence="5">
    <location>
        <begin position="7"/>
        <end position="30"/>
    </location>
</feature>
<name>A0AB73T090_9FIRM</name>
<evidence type="ECO:0000256" key="3">
    <source>
        <dbReference type="ARBA" id="ARBA00022989"/>
    </source>
</evidence>
<dbReference type="InterPro" id="IPR052165">
    <property type="entry name" value="Membrane_assoc_protease"/>
</dbReference>
<gene>
    <name evidence="7" type="ORF">C7383_11323</name>
</gene>
<dbReference type="Pfam" id="PF01957">
    <property type="entry name" value="NfeD"/>
    <property type="match status" value="1"/>
</dbReference>
<keyword evidence="3 5" id="KW-1133">Transmembrane helix</keyword>
<evidence type="ECO:0000313" key="8">
    <source>
        <dbReference type="Proteomes" id="UP000245412"/>
    </source>
</evidence>
<comment type="subcellular location">
    <subcellularLocation>
        <location evidence="1">Membrane</location>
        <topology evidence="1">Multi-pass membrane protein</topology>
    </subcellularLocation>
</comment>
<protein>
    <submittedName>
        <fullName evidence="7">Membrane protein implicated in regulation of membrane protease activity</fullName>
    </submittedName>
</protein>
<dbReference type="InterPro" id="IPR012340">
    <property type="entry name" value="NA-bd_OB-fold"/>
</dbReference>
<feature type="domain" description="NfeD-like C-terminal" evidence="6">
    <location>
        <begin position="82"/>
        <end position="143"/>
    </location>
</feature>
<keyword evidence="8" id="KW-1185">Reference proteome</keyword>
<dbReference type="Proteomes" id="UP000245412">
    <property type="component" value="Unassembled WGS sequence"/>
</dbReference>
<dbReference type="InterPro" id="IPR002810">
    <property type="entry name" value="NfeD-like_C"/>
</dbReference>
<keyword evidence="7" id="KW-0378">Hydrolase</keyword>
<dbReference type="PANTHER" id="PTHR33507">
    <property type="entry name" value="INNER MEMBRANE PROTEIN YBBJ"/>
    <property type="match status" value="1"/>
</dbReference>
<evidence type="ECO:0000256" key="5">
    <source>
        <dbReference type="SAM" id="Phobius"/>
    </source>
</evidence>
<dbReference type="RefSeq" id="WP_109747780.1">
    <property type="nucleotide sequence ID" value="NZ_JANKBI010000026.1"/>
</dbReference>
<proteinExistence type="predicted"/>
<dbReference type="Gene3D" id="2.40.50.140">
    <property type="entry name" value="Nucleic acid-binding proteins"/>
    <property type="match status" value="1"/>
</dbReference>
<evidence type="ECO:0000256" key="1">
    <source>
        <dbReference type="ARBA" id="ARBA00004141"/>
    </source>
</evidence>
<keyword evidence="4 5" id="KW-0472">Membrane</keyword>
<dbReference type="EMBL" id="QGGY01000013">
    <property type="protein sequence ID" value="PWJ73239.1"/>
    <property type="molecule type" value="Genomic_DNA"/>
</dbReference>